<feature type="domain" description="PX" evidence="1">
    <location>
        <begin position="32"/>
        <end position="168"/>
    </location>
</feature>
<sequence>VSAVNNKVNRRHVSRVNKVNRLQCSRVNNKVNRRQCSADVFVRRGQGKDEHFEVKVSLLTVMGESWSVFRRYSHFREMHHSLRLKFPRSETHTLKTQHTVACLEFPPKKLFRNKDEKMVSERRPKRFRIHSEIICTLSEVKFFFFSTTSEQTSRLRISPFFKKGVFESSSHGTG</sequence>
<keyword evidence="3" id="KW-1185">Reference proteome</keyword>
<dbReference type="PANTHER" id="PTHR47194:SF3">
    <property type="entry name" value="SORTING NEXIN 29"/>
    <property type="match status" value="1"/>
</dbReference>
<dbReference type="InterPro" id="IPR036871">
    <property type="entry name" value="PX_dom_sf"/>
</dbReference>
<name>A0A8C6S3E9_9GOBI</name>
<reference evidence="2" key="2">
    <citation type="submission" date="2025-09" db="UniProtKB">
        <authorList>
            <consortium name="Ensembl"/>
        </authorList>
    </citation>
    <scope>IDENTIFICATION</scope>
</reference>
<dbReference type="Gene3D" id="3.30.1520.10">
    <property type="entry name" value="Phox-like domain"/>
    <property type="match status" value="1"/>
</dbReference>
<dbReference type="GO" id="GO:0035091">
    <property type="term" value="F:phosphatidylinositol binding"/>
    <property type="evidence" value="ECO:0007669"/>
    <property type="project" value="InterPro"/>
</dbReference>
<dbReference type="PANTHER" id="PTHR47194">
    <property type="entry name" value="SORTING NEXIN-29-RELATED"/>
    <property type="match status" value="1"/>
</dbReference>
<organism evidence="2 3">
    <name type="scientific">Neogobius melanostomus</name>
    <name type="common">round goby</name>
    <dbReference type="NCBI Taxonomy" id="47308"/>
    <lineage>
        <taxon>Eukaryota</taxon>
        <taxon>Metazoa</taxon>
        <taxon>Chordata</taxon>
        <taxon>Craniata</taxon>
        <taxon>Vertebrata</taxon>
        <taxon>Euteleostomi</taxon>
        <taxon>Actinopterygii</taxon>
        <taxon>Neopterygii</taxon>
        <taxon>Teleostei</taxon>
        <taxon>Neoteleostei</taxon>
        <taxon>Acanthomorphata</taxon>
        <taxon>Gobiaria</taxon>
        <taxon>Gobiiformes</taxon>
        <taxon>Gobioidei</taxon>
        <taxon>Gobiidae</taxon>
        <taxon>Benthophilinae</taxon>
        <taxon>Neogobiini</taxon>
        <taxon>Neogobius</taxon>
    </lineage>
</organism>
<dbReference type="Ensembl" id="ENSNMLT00000001361.1">
    <property type="protein sequence ID" value="ENSNMLP00000001176.1"/>
    <property type="gene ID" value="ENSNMLG00000000920.1"/>
</dbReference>
<evidence type="ECO:0000259" key="1">
    <source>
        <dbReference type="PROSITE" id="PS50195"/>
    </source>
</evidence>
<dbReference type="AlphaFoldDB" id="A0A8C6S3E9"/>
<dbReference type="PROSITE" id="PS50195">
    <property type="entry name" value="PX"/>
    <property type="match status" value="1"/>
</dbReference>
<reference evidence="2" key="1">
    <citation type="submission" date="2025-08" db="UniProtKB">
        <authorList>
            <consortium name="Ensembl"/>
        </authorList>
    </citation>
    <scope>IDENTIFICATION</scope>
</reference>
<evidence type="ECO:0000313" key="2">
    <source>
        <dbReference type="Ensembl" id="ENSNMLP00000001176.1"/>
    </source>
</evidence>
<proteinExistence type="predicted"/>
<dbReference type="Proteomes" id="UP000694523">
    <property type="component" value="Unplaced"/>
</dbReference>
<evidence type="ECO:0000313" key="3">
    <source>
        <dbReference type="Proteomes" id="UP000694523"/>
    </source>
</evidence>
<accession>A0A8C6S3E9</accession>
<dbReference type="Pfam" id="PF00787">
    <property type="entry name" value="PX"/>
    <property type="match status" value="1"/>
</dbReference>
<dbReference type="InterPro" id="IPR001683">
    <property type="entry name" value="PX_dom"/>
</dbReference>
<dbReference type="SUPFAM" id="SSF64268">
    <property type="entry name" value="PX domain"/>
    <property type="match status" value="1"/>
</dbReference>
<protein>
    <recommendedName>
        <fullName evidence="1">PX domain-containing protein</fullName>
    </recommendedName>
</protein>